<evidence type="ECO:0000313" key="1">
    <source>
        <dbReference type="EMBL" id="PXF60004.1"/>
    </source>
</evidence>
<comment type="caution">
    <text evidence="1">The sequence shown here is derived from an EMBL/GenBank/DDBJ whole genome shotgun (WGS) entry which is preliminary data.</text>
</comment>
<gene>
    <name evidence="1" type="ORF">C4B59_10275</name>
</gene>
<evidence type="ECO:0000313" key="2">
    <source>
        <dbReference type="Proteomes" id="UP000248329"/>
    </source>
</evidence>
<dbReference type="EMBL" id="PQXF01000020">
    <property type="protein sequence ID" value="PXF60004.1"/>
    <property type="molecule type" value="Genomic_DNA"/>
</dbReference>
<reference evidence="1" key="1">
    <citation type="submission" date="2018-01" db="EMBL/GenBank/DDBJ databases">
        <authorList>
            <person name="Krukenberg V."/>
        </authorList>
    </citation>
    <scope>NUCLEOTIDE SEQUENCE</scope>
    <source>
        <strain evidence="1">E20ANME2</strain>
    </source>
</reference>
<dbReference type="Proteomes" id="UP000248329">
    <property type="component" value="Unassembled WGS sequence"/>
</dbReference>
<proteinExistence type="predicted"/>
<organism evidence="1 2">
    <name type="scientific">Candidatus Methanogaster sp</name>
    <dbReference type="NCBI Taxonomy" id="3386292"/>
    <lineage>
        <taxon>Archaea</taxon>
        <taxon>Methanobacteriati</taxon>
        <taxon>Methanobacteriota</taxon>
        <taxon>Stenosarchaea group</taxon>
        <taxon>Methanomicrobia</taxon>
        <taxon>Methanosarcinales</taxon>
        <taxon>ANME-2 cluster</taxon>
        <taxon>Candidatus Methanogasteraceae</taxon>
        <taxon>Candidatus Methanogaster</taxon>
    </lineage>
</organism>
<accession>A0AC61L2A8</accession>
<sequence length="365" mass="39917">MTGKICIIIGTRPEIIKMSPVVRVCEQRGLDWFMIHTGQHYSYNMDRAFFEQLKLPDARYNLDVGSGSGGHGEQTGRMLAGIEEVLIKEEPGAVLVEGDTNTVLAGALAASKLGIKVGHVEAGLRSYDRRMPEEINRVVADHISDYLFAPTVRSRDILLGEGVSDEKVFVTGNTVVDAVYQNRGIANDGGETLESICGAGLDLEPNRYLLATAHRQENVDDAVRFAGILKGLELISDEFSLPVIYPTHPRSRKMMEEFSLDAVGVTFIEPLDYLSFLKLEADARLVLTDSGGVQEETCILNVPCVTLRDNTERPETAMVGANVLVGVDPGKILEGARVMLDRARDWENPFGDGRAGERIVSITIG</sequence>
<protein>
    <submittedName>
        <fullName evidence="1">UDP-N-acetylglucosamine 2-epimerase (Non-hydrolyzing)</fullName>
    </submittedName>
</protein>
<name>A0AC61L2A8_9EURY</name>